<dbReference type="RefSeq" id="WP_176950854.1">
    <property type="nucleotide sequence ID" value="NZ_JABXYK010000010.1"/>
</dbReference>
<evidence type="ECO:0000256" key="2">
    <source>
        <dbReference type="SAM" id="SignalP"/>
    </source>
</evidence>
<dbReference type="PANTHER" id="PTHR36302">
    <property type="entry name" value="BLR7088 PROTEIN"/>
    <property type="match status" value="1"/>
</dbReference>
<evidence type="ECO:0000256" key="1">
    <source>
        <dbReference type="SAM" id="MobiDB-lite"/>
    </source>
</evidence>
<dbReference type="Pfam" id="PF04314">
    <property type="entry name" value="PCuAC"/>
    <property type="match status" value="1"/>
</dbReference>
<dbReference type="InterPro" id="IPR007410">
    <property type="entry name" value="LpqE-like"/>
</dbReference>
<feature type="region of interest" description="Disordered" evidence="1">
    <location>
        <begin position="149"/>
        <end position="168"/>
    </location>
</feature>
<feature type="chain" id="PRO_5045185888" evidence="2">
    <location>
        <begin position="24"/>
        <end position="168"/>
    </location>
</feature>
<comment type="caution">
    <text evidence="3">The sequence shown here is derived from an EMBL/GenBank/DDBJ whole genome shotgun (WGS) entry which is preliminary data.</text>
</comment>
<reference evidence="3 4" key="1">
    <citation type="submission" date="2020-06" db="EMBL/GenBank/DDBJ databases">
        <title>Rhizobium sp.nov. isolated from the tomato plant.</title>
        <authorList>
            <person name="Thin K.K."/>
            <person name="Zhang X."/>
            <person name="He S."/>
        </authorList>
    </citation>
    <scope>NUCLEOTIDE SEQUENCE [LARGE SCALE GENOMIC DNA]</scope>
    <source>
        <strain evidence="3 4">DBTS2</strain>
    </source>
</reference>
<name>A0ABX2QJ20_9HYPH</name>
<dbReference type="Gene3D" id="2.60.40.1890">
    <property type="entry name" value="PCu(A)C copper chaperone"/>
    <property type="match status" value="1"/>
</dbReference>
<dbReference type="InterPro" id="IPR058248">
    <property type="entry name" value="Lxx211020-like"/>
</dbReference>
<organism evidence="3 4">
    <name type="scientific">Mycoplana rhizolycopersici</name>
    <dbReference type="NCBI Taxonomy" id="2746702"/>
    <lineage>
        <taxon>Bacteria</taxon>
        <taxon>Pseudomonadati</taxon>
        <taxon>Pseudomonadota</taxon>
        <taxon>Alphaproteobacteria</taxon>
        <taxon>Hyphomicrobiales</taxon>
        <taxon>Rhizobiaceae</taxon>
        <taxon>Mycoplana</taxon>
    </lineage>
</organism>
<dbReference type="SUPFAM" id="SSF110087">
    <property type="entry name" value="DR1885-like metal-binding protein"/>
    <property type="match status" value="1"/>
</dbReference>
<keyword evidence="2" id="KW-0732">Signal</keyword>
<protein>
    <submittedName>
        <fullName evidence="3">Copper chaperone PCu(A)C</fullName>
    </submittedName>
</protein>
<dbReference type="PANTHER" id="PTHR36302:SF1">
    <property type="entry name" value="COPPER CHAPERONE PCU(A)C"/>
    <property type="match status" value="1"/>
</dbReference>
<keyword evidence="4" id="KW-1185">Reference proteome</keyword>
<feature type="compositionally biased region" description="Basic and acidic residues" evidence="1">
    <location>
        <begin position="154"/>
        <end position="168"/>
    </location>
</feature>
<dbReference type="EMBL" id="JABXYK010000010">
    <property type="protein sequence ID" value="NVP56884.1"/>
    <property type="molecule type" value="Genomic_DNA"/>
</dbReference>
<feature type="signal peptide" evidence="2">
    <location>
        <begin position="1"/>
        <end position="23"/>
    </location>
</feature>
<gene>
    <name evidence="3" type="ORF">HV823_16645</name>
</gene>
<evidence type="ECO:0000313" key="4">
    <source>
        <dbReference type="Proteomes" id="UP000659172"/>
    </source>
</evidence>
<proteinExistence type="predicted"/>
<sequence length="168" mass="17822">MIQNLFRLLAILFTVLLAGAAHAHGFEVGNLKIGHPYARAMLPGAKVGGGYLKITSNGSADRLLNAKADRAASVQLHEMKMDGGIMVMRELKDGIAVPANATVELKPGGYHLMFMNVSQPFEEGEMIKATLTFEKAGTVEVEFVVGPAAGGAPDMKHDDHAAHAEDGK</sequence>
<dbReference type="Proteomes" id="UP000659172">
    <property type="component" value="Unassembled WGS sequence"/>
</dbReference>
<evidence type="ECO:0000313" key="3">
    <source>
        <dbReference type="EMBL" id="NVP56884.1"/>
    </source>
</evidence>
<dbReference type="InterPro" id="IPR036182">
    <property type="entry name" value="PCuAC_sf"/>
</dbReference>
<accession>A0ABX2QJ20</accession>